<accession>A0A9P8N0P0</accession>
<dbReference type="Proteomes" id="UP000824596">
    <property type="component" value="Unassembled WGS sequence"/>
</dbReference>
<dbReference type="OrthoDB" id="4925690at2759"/>
<dbReference type="RefSeq" id="XP_044723506.1">
    <property type="nucleotide sequence ID" value="XM_044862480.1"/>
</dbReference>
<gene>
    <name evidence="2" type="ORF">HRG_04009</name>
</gene>
<dbReference type="GeneID" id="68353138"/>
<feature type="domain" description="Heterokaryon incompatibility" evidence="1">
    <location>
        <begin position="8"/>
        <end position="134"/>
    </location>
</feature>
<evidence type="ECO:0000313" key="3">
    <source>
        <dbReference type="Proteomes" id="UP000824596"/>
    </source>
</evidence>
<evidence type="ECO:0000313" key="2">
    <source>
        <dbReference type="EMBL" id="KAH0965993.1"/>
    </source>
</evidence>
<dbReference type="PANTHER" id="PTHR33112:SF16">
    <property type="entry name" value="HETEROKARYON INCOMPATIBILITY DOMAIN-CONTAINING PROTEIN"/>
    <property type="match status" value="1"/>
</dbReference>
<organism evidence="2 3">
    <name type="scientific">Hirsutella rhossiliensis</name>
    <dbReference type="NCBI Taxonomy" id="111463"/>
    <lineage>
        <taxon>Eukaryota</taxon>
        <taxon>Fungi</taxon>
        <taxon>Dikarya</taxon>
        <taxon>Ascomycota</taxon>
        <taxon>Pezizomycotina</taxon>
        <taxon>Sordariomycetes</taxon>
        <taxon>Hypocreomycetidae</taxon>
        <taxon>Hypocreales</taxon>
        <taxon>Ophiocordycipitaceae</taxon>
        <taxon>Hirsutella</taxon>
    </lineage>
</organism>
<dbReference type="InterPro" id="IPR010730">
    <property type="entry name" value="HET"/>
</dbReference>
<dbReference type="PANTHER" id="PTHR33112">
    <property type="entry name" value="DOMAIN PROTEIN, PUTATIVE-RELATED"/>
    <property type="match status" value="1"/>
</dbReference>
<keyword evidence="3" id="KW-1185">Reference proteome</keyword>
<reference evidence="2" key="1">
    <citation type="submission" date="2021-09" db="EMBL/GenBank/DDBJ databases">
        <title>A high-quality genome of the endoparasitic fungus Hirsutella rhossiliensis with a comparison of Hirsutella genomes reveals transposable elements contributing to genome size variation.</title>
        <authorList>
            <person name="Lin R."/>
            <person name="Jiao Y."/>
            <person name="Sun X."/>
            <person name="Ling J."/>
            <person name="Xie B."/>
            <person name="Cheng X."/>
        </authorList>
    </citation>
    <scope>NUCLEOTIDE SEQUENCE</scope>
    <source>
        <strain evidence="2">HR02</strain>
    </source>
</reference>
<protein>
    <submittedName>
        <fullName evidence="2">Heterokaryon incompatibility protein (HET) domain-containing protein</fullName>
    </submittedName>
</protein>
<name>A0A9P8N0P0_9HYPO</name>
<dbReference type="EMBL" id="JAIZPD010000003">
    <property type="protein sequence ID" value="KAH0965993.1"/>
    <property type="molecule type" value="Genomic_DNA"/>
</dbReference>
<comment type="caution">
    <text evidence="2">The sequence shown here is derived from an EMBL/GenBank/DDBJ whole genome shotgun (WGS) entry which is preliminary data.</text>
</comment>
<dbReference type="AlphaFoldDB" id="A0A9P8N0P0"/>
<proteinExistence type="predicted"/>
<evidence type="ECO:0000259" key="1">
    <source>
        <dbReference type="Pfam" id="PF06985"/>
    </source>
</evidence>
<sequence length="256" mass="28625">MRVLKEGIPITKLQRTFADAILATRSIGLKYLWIDTLCIIQGSDDDAKDDWRTEAMHMGDIYENSLCTIAATHAANSTVGCFIERDPRLLKHCKHYPPVALRLGNHSQVYILDEELWESVSMGPVNSRAWVIQERLLSPRIVHFCAQQLFWECAELGACESFPAGLPAQFMEQPPSGAKIPVNEFKALLTLSLSPEESSPSEAYRHWTRIVAKYSQCGLTYVTDKLIALTGTPYQGPGSEEFELDSTAGRHGRGLR</sequence>
<dbReference type="Pfam" id="PF06985">
    <property type="entry name" value="HET"/>
    <property type="match status" value="1"/>
</dbReference>